<sequence>MLVRRLLICTAPRKAGLSPAAEKTLLSTRPGGCSVPANTVRGSGDVEVPIPFENEHLKGDCTNKKEGTVQRRPTPCSEIHPSASPGDAGDSAWGRAALCIPQAQDRLATASYAMLKHNSILPLVIAESSTSRDAVILKGKTAPAKTSWFLENQSSEQCSHVKLRCCHSHLCPQTNESCQGTQQQGPV</sequence>
<dbReference type="EMBL" id="JH167620">
    <property type="protein sequence ID" value="EHB02429.1"/>
    <property type="molecule type" value="Genomic_DNA"/>
</dbReference>
<evidence type="ECO:0000313" key="3">
    <source>
        <dbReference type="Proteomes" id="UP000006813"/>
    </source>
</evidence>
<evidence type="ECO:0000313" key="2">
    <source>
        <dbReference type="EMBL" id="EHB02429.1"/>
    </source>
</evidence>
<dbReference type="AlphaFoldDB" id="G5AZG8"/>
<evidence type="ECO:0000256" key="1">
    <source>
        <dbReference type="SAM" id="MobiDB-lite"/>
    </source>
</evidence>
<accession>G5AZG8</accession>
<reference evidence="2 3" key="1">
    <citation type="journal article" date="2011" name="Nature">
        <title>Genome sequencing reveals insights into physiology and longevity of the naked mole rat.</title>
        <authorList>
            <person name="Kim E.B."/>
            <person name="Fang X."/>
            <person name="Fushan A.A."/>
            <person name="Huang Z."/>
            <person name="Lobanov A.V."/>
            <person name="Han L."/>
            <person name="Marino S.M."/>
            <person name="Sun X."/>
            <person name="Turanov A.A."/>
            <person name="Yang P."/>
            <person name="Yim S.H."/>
            <person name="Zhao X."/>
            <person name="Kasaikina M.V."/>
            <person name="Stoletzki N."/>
            <person name="Peng C."/>
            <person name="Polak P."/>
            <person name="Xiong Z."/>
            <person name="Kiezun A."/>
            <person name="Zhu Y."/>
            <person name="Chen Y."/>
            <person name="Kryukov G.V."/>
            <person name="Zhang Q."/>
            <person name="Peshkin L."/>
            <person name="Yang L."/>
            <person name="Bronson R.T."/>
            <person name="Buffenstein R."/>
            <person name="Wang B."/>
            <person name="Han C."/>
            <person name="Li Q."/>
            <person name="Chen L."/>
            <person name="Zhao W."/>
            <person name="Sunyaev S.R."/>
            <person name="Park T.J."/>
            <person name="Zhang G."/>
            <person name="Wang J."/>
            <person name="Gladyshev V.N."/>
        </authorList>
    </citation>
    <scope>NUCLEOTIDE SEQUENCE [LARGE SCALE GENOMIC DNA]</scope>
</reference>
<dbReference type="Proteomes" id="UP000006813">
    <property type="component" value="Unassembled WGS sequence"/>
</dbReference>
<name>G5AZG8_HETGA</name>
<proteinExistence type="predicted"/>
<protein>
    <submittedName>
        <fullName evidence="2">Uncharacterized protein</fullName>
    </submittedName>
</protein>
<organism evidence="2 3">
    <name type="scientific">Heterocephalus glaber</name>
    <name type="common">Naked mole rat</name>
    <dbReference type="NCBI Taxonomy" id="10181"/>
    <lineage>
        <taxon>Eukaryota</taxon>
        <taxon>Metazoa</taxon>
        <taxon>Chordata</taxon>
        <taxon>Craniata</taxon>
        <taxon>Vertebrata</taxon>
        <taxon>Euteleostomi</taxon>
        <taxon>Mammalia</taxon>
        <taxon>Eutheria</taxon>
        <taxon>Euarchontoglires</taxon>
        <taxon>Glires</taxon>
        <taxon>Rodentia</taxon>
        <taxon>Hystricomorpha</taxon>
        <taxon>Bathyergidae</taxon>
        <taxon>Heterocephalus</taxon>
    </lineage>
</organism>
<feature type="region of interest" description="Disordered" evidence="1">
    <location>
        <begin position="66"/>
        <end position="87"/>
    </location>
</feature>
<gene>
    <name evidence="2" type="ORF">GW7_18821</name>
</gene>
<dbReference type="InParanoid" id="G5AZG8"/>